<evidence type="ECO:0000313" key="3">
    <source>
        <dbReference type="EMBL" id="CAF1309411.1"/>
    </source>
</evidence>
<dbReference type="PROSITE" id="PS50181">
    <property type="entry name" value="FBOX"/>
    <property type="match status" value="1"/>
</dbReference>
<gene>
    <name evidence="3" type="ORF">JXQ802_LOCUS29935</name>
    <name evidence="2" type="ORF">PYM288_LOCUS9875</name>
</gene>
<dbReference type="SMART" id="SM00256">
    <property type="entry name" value="FBOX"/>
    <property type="match status" value="1"/>
</dbReference>
<dbReference type="InterPro" id="IPR001810">
    <property type="entry name" value="F-box_dom"/>
</dbReference>
<comment type="caution">
    <text evidence="3">The sequence shown here is derived from an EMBL/GenBank/DDBJ whole genome shotgun (WGS) entry which is preliminary data.</text>
</comment>
<organism evidence="3 4">
    <name type="scientific">Rotaria sordida</name>
    <dbReference type="NCBI Taxonomy" id="392033"/>
    <lineage>
        <taxon>Eukaryota</taxon>
        <taxon>Metazoa</taxon>
        <taxon>Spiralia</taxon>
        <taxon>Gnathifera</taxon>
        <taxon>Rotifera</taxon>
        <taxon>Eurotatoria</taxon>
        <taxon>Bdelloidea</taxon>
        <taxon>Philodinida</taxon>
        <taxon>Philodinidae</taxon>
        <taxon>Rotaria</taxon>
    </lineage>
</organism>
<evidence type="ECO:0000259" key="1">
    <source>
        <dbReference type="PROSITE" id="PS50181"/>
    </source>
</evidence>
<feature type="domain" description="F-box" evidence="1">
    <location>
        <begin position="3"/>
        <end position="49"/>
    </location>
</feature>
<sequence>MSVNSFKILPDDILYEIFSYLSPVYILQSFLLTKRLSRVIINEYLWHIHIGDSTISLLIFSNYCNNLLKLIGGRILSLRLTLTNLIGGWSLISSYLRYHQTTLLQRLHLIDINPHEFDKLLPNQLIKQLHTLLVDVTPYNPFHCFQVEGIYLVKVCSRMPLLKICRLPFNHDDGNVNKIENYSLKYQITLPNLLSRNHLRTLTIGIHTSRFIEPLLLSIPFIENLSFGIKDKDINENDDAHDKITLPGTSDAHLQYLSRLRIHCLNNISFHRTIALLSSVLSQICHLSLKLEACDIIQELCIDRLKPMATYSLSLLLYVEDDLEEKIIFNSFFKVPFIHRQRARVFIQEYNDSDISHTNHCFMIYTFPYNDTILSSYIFSTNLEKFCQNPTDVTDLFPRANTLSFYGYNKTNCVRDLVNCRSSISSLVPWLLLTHIKINHSDVITQHTLVSILGMGYNVHTLDIVDDRGILVRTILHNKDKFGTQINEQIKSLNIFDISWTLQNAQRFCTLLSNQFHNLRSFSFTIFDSYRHWQWKPSRIIDGKNKSTKRILNIIYFIVDHLKQLVCLKINFFNLIISNTCCFPHLIRRELHQYPLSRPCRLRCSTNIIQIWL</sequence>
<dbReference type="Proteomes" id="UP000663854">
    <property type="component" value="Unassembled WGS sequence"/>
</dbReference>
<dbReference type="Proteomes" id="UP000663870">
    <property type="component" value="Unassembled WGS sequence"/>
</dbReference>
<evidence type="ECO:0000313" key="2">
    <source>
        <dbReference type="EMBL" id="CAF0908217.1"/>
    </source>
</evidence>
<evidence type="ECO:0000313" key="4">
    <source>
        <dbReference type="Proteomes" id="UP000663870"/>
    </source>
</evidence>
<name>A0A815EBK4_9BILA</name>
<accession>A0A815EBK4</accession>
<dbReference type="EMBL" id="CAJNOL010001194">
    <property type="protein sequence ID" value="CAF1309411.1"/>
    <property type="molecule type" value="Genomic_DNA"/>
</dbReference>
<dbReference type="EMBL" id="CAJNOH010000149">
    <property type="protein sequence ID" value="CAF0908217.1"/>
    <property type="molecule type" value="Genomic_DNA"/>
</dbReference>
<dbReference type="AlphaFoldDB" id="A0A815EBK4"/>
<reference evidence="3" key="1">
    <citation type="submission" date="2021-02" db="EMBL/GenBank/DDBJ databases">
        <authorList>
            <person name="Nowell W R."/>
        </authorList>
    </citation>
    <scope>NUCLEOTIDE SEQUENCE</scope>
</reference>
<proteinExistence type="predicted"/>
<protein>
    <recommendedName>
        <fullName evidence="1">F-box domain-containing protein</fullName>
    </recommendedName>
</protein>
<dbReference type="InterPro" id="IPR036047">
    <property type="entry name" value="F-box-like_dom_sf"/>
</dbReference>
<keyword evidence="4" id="KW-1185">Reference proteome</keyword>
<dbReference type="SUPFAM" id="SSF81383">
    <property type="entry name" value="F-box domain"/>
    <property type="match status" value="1"/>
</dbReference>